<name>A0A444H0D4_9FLAO</name>
<organism evidence="1 2">
    <name type="scientific">Flavobacterium cerinum</name>
    <dbReference type="NCBI Taxonomy" id="2502784"/>
    <lineage>
        <taxon>Bacteria</taxon>
        <taxon>Pseudomonadati</taxon>
        <taxon>Bacteroidota</taxon>
        <taxon>Flavobacteriia</taxon>
        <taxon>Flavobacteriales</taxon>
        <taxon>Flavobacteriaceae</taxon>
        <taxon>Flavobacterium</taxon>
    </lineage>
</organism>
<evidence type="ECO:0000313" key="2">
    <source>
        <dbReference type="Proteomes" id="UP000287527"/>
    </source>
</evidence>
<dbReference type="AlphaFoldDB" id="A0A444H0D4"/>
<proteinExistence type="predicted"/>
<keyword evidence="2" id="KW-1185">Reference proteome</keyword>
<comment type="caution">
    <text evidence="1">The sequence shown here is derived from an EMBL/GenBank/DDBJ whole genome shotgun (WGS) entry which is preliminary data.</text>
</comment>
<evidence type="ECO:0000313" key="1">
    <source>
        <dbReference type="EMBL" id="RWW96765.1"/>
    </source>
</evidence>
<gene>
    <name evidence="1" type="ORF">EPI11_14210</name>
</gene>
<reference evidence="1 2" key="1">
    <citation type="submission" date="2019-01" db="EMBL/GenBank/DDBJ databases">
        <title>Flavobacterium sp. nov.,isolated from freshwater.</title>
        <authorList>
            <person name="Zhang R."/>
            <person name="Du Z.-J."/>
        </authorList>
    </citation>
    <scope>NUCLEOTIDE SEQUENCE [LARGE SCALE GENOMIC DNA]</scope>
    <source>
        <strain evidence="1 2">1E403</strain>
    </source>
</reference>
<sequence>MEAGKPANLSISITEDHKNVVLEQVHEMKMHLLVMDEELTWFDHIHPEEQTDGTFKVSETFPGAGKYLLFTDYKPVGASGEVKLQIVDVKGTPLNTPKTLTEKLVSKIDSYTVTLTNGNDLKTNTGQVLKFTVEKGGKKLEEKDIQQYLGANAHIVMVAKETKDFLHIHPVSDKNFPIYAQTQVKKAGLYRMWVQFKIDGIVHTADFTVNVSEGSKSAEDTNHNHHNH</sequence>
<evidence type="ECO:0008006" key="3">
    <source>
        <dbReference type="Google" id="ProtNLM"/>
    </source>
</evidence>
<dbReference type="Proteomes" id="UP000287527">
    <property type="component" value="Unassembled WGS sequence"/>
</dbReference>
<accession>A0A444H0D4</accession>
<protein>
    <recommendedName>
        <fullName evidence="3">Secreted protein</fullName>
    </recommendedName>
</protein>
<dbReference type="EMBL" id="SBII01000010">
    <property type="protein sequence ID" value="RWW96765.1"/>
    <property type="molecule type" value="Genomic_DNA"/>
</dbReference>
<dbReference type="OrthoDB" id="128043at2"/>